<keyword evidence="2" id="KW-1185">Reference proteome</keyword>
<comment type="caution">
    <text evidence="1">The sequence shown here is derived from an EMBL/GenBank/DDBJ whole genome shotgun (WGS) entry which is preliminary data.</text>
</comment>
<name>A0ABN7XDC7_GIGMA</name>
<organism evidence="1 2">
    <name type="scientific">Gigaspora margarita</name>
    <dbReference type="NCBI Taxonomy" id="4874"/>
    <lineage>
        <taxon>Eukaryota</taxon>
        <taxon>Fungi</taxon>
        <taxon>Fungi incertae sedis</taxon>
        <taxon>Mucoromycota</taxon>
        <taxon>Glomeromycotina</taxon>
        <taxon>Glomeromycetes</taxon>
        <taxon>Diversisporales</taxon>
        <taxon>Gigasporaceae</taxon>
        <taxon>Gigaspora</taxon>
    </lineage>
</organism>
<proteinExistence type="predicted"/>
<protein>
    <submittedName>
        <fullName evidence="1">46029_t:CDS:1</fullName>
    </submittedName>
</protein>
<dbReference type="Proteomes" id="UP000789901">
    <property type="component" value="Unassembled WGS sequence"/>
</dbReference>
<evidence type="ECO:0000313" key="2">
    <source>
        <dbReference type="Proteomes" id="UP000789901"/>
    </source>
</evidence>
<accession>A0ABN7XDC7</accession>
<gene>
    <name evidence="1" type="ORF">GMARGA_LOCUS41451</name>
</gene>
<dbReference type="EMBL" id="CAJVQB010114508">
    <property type="protein sequence ID" value="CAG8852630.1"/>
    <property type="molecule type" value="Genomic_DNA"/>
</dbReference>
<feature type="non-terminal residue" evidence="1">
    <location>
        <position position="1"/>
    </location>
</feature>
<sequence length="213" mass="25555">LPYKMIIMILEYHIKNAINCILGEYHYEQDFNPWNELVNVLQLLKSCKRSLKCKITAYIIQEIILDLFDEKCIIPYDPFKILTHFSRKDIFKDIVVKLLQDAFNGSKLKKKILEELEEEDDPLFFIVKQKKVSITFWDIFSHWVNYKDKYGENMYYYEFSKKLDKFVARLIDPFFCNAQERMYLVIRDRFKKAKECDCACMILDAGKCDSREG</sequence>
<reference evidence="1 2" key="1">
    <citation type="submission" date="2021-06" db="EMBL/GenBank/DDBJ databases">
        <authorList>
            <person name="Kallberg Y."/>
            <person name="Tangrot J."/>
            <person name="Rosling A."/>
        </authorList>
    </citation>
    <scope>NUCLEOTIDE SEQUENCE [LARGE SCALE GENOMIC DNA]</scope>
    <source>
        <strain evidence="1 2">120-4 pot B 10/14</strain>
    </source>
</reference>
<evidence type="ECO:0000313" key="1">
    <source>
        <dbReference type="EMBL" id="CAG8852630.1"/>
    </source>
</evidence>
<feature type="non-terminal residue" evidence="1">
    <location>
        <position position="213"/>
    </location>
</feature>